<accession>A0A2N9IK18</accession>
<dbReference type="PROSITE" id="PS00086">
    <property type="entry name" value="CYTOCHROME_P450"/>
    <property type="match status" value="1"/>
</dbReference>
<keyword evidence="15" id="KW-0560">Oxidoreductase</keyword>
<dbReference type="GO" id="GO:0016705">
    <property type="term" value="F:oxidoreductase activity, acting on paired donors, with incorporation or reduction of molecular oxygen"/>
    <property type="evidence" value="ECO:0007669"/>
    <property type="project" value="InterPro"/>
</dbReference>
<evidence type="ECO:0000256" key="15">
    <source>
        <dbReference type="RuleBase" id="RU000461"/>
    </source>
</evidence>
<keyword evidence="15" id="KW-0503">Monooxygenase</keyword>
<dbReference type="GO" id="GO:0016132">
    <property type="term" value="P:brassinosteroid biosynthetic process"/>
    <property type="evidence" value="ECO:0007669"/>
    <property type="project" value="TreeGrafter"/>
</dbReference>
<evidence type="ECO:0000256" key="4">
    <source>
        <dbReference type="ARBA" id="ARBA00022692"/>
    </source>
</evidence>
<reference evidence="17" key="1">
    <citation type="submission" date="2018-02" db="EMBL/GenBank/DDBJ databases">
        <authorList>
            <person name="Cohen D.B."/>
            <person name="Kent A.D."/>
        </authorList>
    </citation>
    <scope>NUCLEOTIDE SEQUENCE</scope>
</reference>
<evidence type="ECO:0000256" key="3">
    <source>
        <dbReference type="ARBA" id="ARBA00010617"/>
    </source>
</evidence>
<comment type="pathway">
    <text evidence="9">Plant hormone biosynthesis; brassinosteroid biosynthesis.</text>
</comment>
<dbReference type="Gene3D" id="1.10.630.10">
    <property type="entry name" value="Cytochrome P450"/>
    <property type="match status" value="1"/>
</dbReference>
<dbReference type="GO" id="GO:0004497">
    <property type="term" value="F:monooxygenase activity"/>
    <property type="evidence" value="ECO:0007669"/>
    <property type="project" value="UniProtKB-KW"/>
</dbReference>
<dbReference type="PANTHER" id="PTHR24286:SF159">
    <property type="entry name" value="CYTOCHROME P450, FAMILY 724, SUBFAMILY A, POLYPEPTIDE 1"/>
    <property type="match status" value="1"/>
</dbReference>
<keyword evidence="4" id="KW-0812">Transmembrane</keyword>
<dbReference type="GO" id="GO:0016125">
    <property type="term" value="P:sterol metabolic process"/>
    <property type="evidence" value="ECO:0007669"/>
    <property type="project" value="TreeGrafter"/>
</dbReference>
<evidence type="ECO:0000256" key="10">
    <source>
        <dbReference type="ARBA" id="ARBA00052777"/>
    </source>
</evidence>
<evidence type="ECO:0000256" key="11">
    <source>
        <dbReference type="ARBA" id="ARBA00060577"/>
    </source>
</evidence>
<evidence type="ECO:0000256" key="7">
    <source>
        <dbReference type="ARBA" id="ARBA00023004"/>
    </source>
</evidence>
<evidence type="ECO:0000313" key="17">
    <source>
        <dbReference type="EMBL" id="SPD25212.1"/>
    </source>
</evidence>
<keyword evidence="7 14" id="KW-0408">Iron</keyword>
<dbReference type="InterPro" id="IPR007321">
    <property type="entry name" value="Transposase_28"/>
</dbReference>
<feature type="binding site" description="axial binding residue" evidence="14">
    <location>
        <position position="634"/>
    </location>
    <ligand>
        <name>heme</name>
        <dbReference type="ChEBI" id="CHEBI:30413"/>
    </ligand>
    <ligandPart>
        <name>Fe</name>
        <dbReference type="ChEBI" id="CHEBI:18248"/>
    </ligandPart>
</feature>
<evidence type="ECO:0000256" key="2">
    <source>
        <dbReference type="ARBA" id="ARBA00004972"/>
    </source>
</evidence>
<dbReference type="Pfam" id="PF04195">
    <property type="entry name" value="Transposase_28"/>
    <property type="match status" value="1"/>
</dbReference>
<comment type="pathway">
    <text evidence="2">Hormone biosynthesis.</text>
</comment>
<dbReference type="PANTHER" id="PTHR24286">
    <property type="entry name" value="CYTOCHROME P450 26"/>
    <property type="match status" value="1"/>
</dbReference>
<dbReference type="AlphaFoldDB" id="A0A2N9IK18"/>
<dbReference type="GO" id="GO:0016020">
    <property type="term" value="C:membrane"/>
    <property type="evidence" value="ECO:0007669"/>
    <property type="project" value="UniProtKB-SubCell"/>
</dbReference>
<feature type="domain" description="Transposase (putative) gypsy type" evidence="16">
    <location>
        <begin position="185"/>
        <end position="222"/>
    </location>
</feature>
<comment type="similarity">
    <text evidence="3 15">Belongs to the cytochrome P450 family.</text>
</comment>
<organism evidence="17">
    <name type="scientific">Fagus sylvatica</name>
    <name type="common">Beechnut</name>
    <dbReference type="NCBI Taxonomy" id="28930"/>
    <lineage>
        <taxon>Eukaryota</taxon>
        <taxon>Viridiplantae</taxon>
        <taxon>Streptophyta</taxon>
        <taxon>Embryophyta</taxon>
        <taxon>Tracheophyta</taxon>
        <taxon>Spermatophyta</taxon>
        <taxon>Magnoliopsida</taxon>
        <taxon>eudicotyledons</taxon>
        <taxon>Gunneridae</taxon>
        <taxon>Pentapetalae</taxon>
        <taxon>rosids</taxon>
        <taxon>fabids</taxon>
        <taxon>Fagales</taxon>
        <taxon>Fagaceae</taxon>
        <taxon>Fagus</taxon>
    </lineage>
</organism>
<keyword evidence="5 14" id="KW-0479">Metal-binding</keyword>
<dbReference type="Pfam" id="PF00067">
    <property type="entry name" value="p450"/>
    <property type="match status" value="1"/>
</dbReference>
<dbReference type="GO" id="GO:0005506">
    <property type="term" value="F:iron ion binding"/>
    <property type="evidence" value="ECO:0007669"/>
    <property type="project" value="InterPro"/>
</dbReference>
<comment type="cofactor">
    <cofactor evidence="14">
        <name>heme</name>
        <dbReference type="ChEBI" id="CHEBI:30413"/>
    </cofactor>
</comment>
<dbReference type="GO" id="GO:0010268">
    <property type="term" value="P:brassinosteroid homeostasis"/>
    <property type="evidence" value="ECO:0007669"/>
    <property type="project" value="TreeGrafter"/>
</dbReference>
<evidence type="ECO:0000256" key="8">
    <source>
        <dbReference type="ARBA" id="ARBA00023136"/>
    </source>
</evidence>
<name>A0A2N9IK18_FAGSY</name>
<proteinExistence type="inferred from homology"/>
<evidence type="ECO:0000256" key="9">
    <source>
        <dbReference type="ARBA" id="ARBA00037910"/>
    </source>
</evidence>
<dbReference type="InterPro" id="IPR002401">
    <property type="entry name" value="Cyt_P450_E_grp-I"/>
</dbReference>
<dbReference type="PRINTS" id="PR00385">
    <property type="entry name" value="P450"/>
</dbReference>
<keyword evidence="14 15" id="KW-0349">Heme</keyword>
<keyword evidence="6" id="KW-1133">Transmembrane helix</keyword>
<dbReference type="SUPFAM" id="SSF48264">
    <property type="entry name" value="Cytochrome P450"/>
    <property type="match status" value="1"/>
</dbReference>
<evidence type="ECO:0000256" key="1">
    <source>
        <dbReference type="ARBA" id="ARBA00004167"/>
    </source>
</evidence>
<comment type="subcellular location">
    <subcellularLocation>
        <location evidence="1">Membrane</location>
        <topology evidence="1">Single-pass membrane protein</topology>
    </subcellularLocation>
</comment>
<sequence length="692" mass="78834">MRGDERHVSLYEWQGRTRRRFVSKEALLWAASDTCRFTNGRGVRGVVSQSFKLFFVGVSRFAESNLGPPPLEGFVSSDSVLHRLAAELYSIVYPALNTWEAVRGQMAANEVEWSLPLSEELPEGLSGESAERVEGEVSFEATSSQDDIDRIRRRYQISDDVVLRTPNSNEKACSPKYEGDVAFYEADLWAGLRFPMQPFVRELLDFLSLAPGQVAPNGWRTIISSMVMWRVNSNGQEDLTVDEKKEPRNLPPGNMGWPLLGETIGFFKPHKSNSIGSFLQERCSRYGRIFKSHIFGSPTIVSCDHELNMFILQNEEKLFQVSYPKQMQCILGKYSLIIATGELHRKLKSFAVSFISTSKSSPEFLHFVEKMSLSMMDSWKTSKEVSFYKEVKAFALNITVNQLLRIEPEDPIASKILEDFETFMRGFVSLPLNFPGSAYANAMKAKARLSSYVKEMIKVREQRNVGLIEGGDFLDVLLSKKSLTNDEIVSIVLDILLGGYETTATLIALIVYFLGHAPNALEKLKEEHQGIRKSKEDGEPLKWEDYKKMEFTYNVIREAMRCGNVVKFVHREALQDVKYKDFLIPSGWKVFPIFTAASFDPSLHENPLEFNPWRWLDETTSKKVSPFGGGPRLCPGAELAKVETAYFLHHFVLNYRWKTKADDYPLAHPYVEFRRGLLLEIQPIGKIFGRET</sequence>
<dbReference type="InterPro" id="IPR017972">
    <property type="entry name" value="Cyt_P450_CS"/>
</dbReference>
<protein>
    <recommendedName>
        <fullName evidence="12">Cytochrome P450 724B1</fullName>
    </recommendedName>
    <alternativeName>
        <fullName evidence="13">(22S)-22-hydroxycampesterol synthase</fullName>
    </alternativeName>
</protein>
<gene>
    <name evidence="17" type="ORF">FSB_LOCUS53094</name>
</gene>
<dbReference type="GO" id="GO:0020037">
    <property type="term" value="F:heme binding"/>
    <property type="evidence" value="ECO:0007669"/>
    <property type="project" value="InterPro"/>
</dbReference>
<dbReference type="InterPro" id="IPR001128">
    <property type="entry name" value="Cyt_P450"/>
</dbReference>
<evidence type="ECO:0000256" key="13">
    <source>
        <dbReference type="ARBA" id="ARBA00077474"/>
    </source>
</evidence>
<dbReference type="InterPro" id="IPR036396">
    <property type="entry name" value="Cyt_P450_sf"/>
</dbReference>
<dbReference type="PRINTS" id="PR00463">
    <property type="entry name" value="EP450I"/>
</dbReference>
<evidence type="ECO:0000256" key="6">
    <source>
        <dbReference type="ARBA" id="ARBA00022989"/>
    </source>
</evidence>
<evidence type="ECO:0000256" key="5">
    <source>
        <dbReference type="ARBA" id="ARBA00022723"/>
    </source>
</evidence>
<comment type="catalytic activity">
    <reaction evidence="10">
        <text>campesterol + reduced [NADPH--hemoprotein reductase] + O2 = (22S)-22-hydroxycampesterol + oxidized [NADPH--hemoprotein reductase] + H2O + H(+)</text>
        <dbReference type="Rhea" id="RHEA:69835"/>
        <dbReference type="Rhea" id="RHEA-COMP:11964"/>
        <dbReference type="Rhea" id="RHEA-COMP:11965"/>
        <dbReference type="ChEBI" id="CHEBI:15377"/>
        <dbReference type="ChEBI" id="CHEBI:15378"/>
        <dbReference type="ChEBI" id="CHEBI:15379"/>
        <dbReference type="ChEBI" id="CHEBI:28623"/>
        <dbReference type="ChEBI" id="CHEBI:57618"/>
        <dbReference type="ChEBI" id="CHEBI:58210"/>
        <dbReference type="ChEBI" id="CHEBI:72331"/>
    </reaction>
    <physiologicalReaction direction="left-to-right" evidence="10">
        <dbReference type="Rhea" id="RHEA:69836"/>
    </physiologicalReaction>
</comment>
<comment type="pathway">
    <text evidence="11">Steroid biosynthesis.</text>
</comment>
<keyword evidence="8" id="KW-0472">Membrane</keyword>
<dbReference type="CDD" id="cd11043">
    <property type="entry name" value="CYP90-like"/>
    <property type="match status" value="1"/>
</dbReference>
<evidence type="ECO:0000256" key="14">
    <source>
        <dbReference type="PIRSR" id="PIRSR602401-1"/>
    </source>
</evidence>
<evidence type="ECO:0000259" key="16">
    <source>
        <dbReference type="Pfam" id="PF04195"/>
    </source>
</evidence>
<evidence type="ECO:0000256" key="12">
    <source>
        <dbReference type="ARBA" id="ARBA00067336"/>
    </source>
</evidence>
<dbReference type="EMBL" id="OIVN01006107">
    <property type="protein sequence ID" value="SPD25212.1"/>
    <property type="molecule type" value="Genomic_DNA"/>
</dbReference>
<dbReference type="FunFam" id="1.10.630.10:FF:000057">
    <property type="entry name" value="Cytochrome P450 724B1"/>
    <property type="match status" value="1"/>
</dbReference>